<evidence type="ECO:0000256" key="2">
    <source>
        <dbReference type="SAM" id="Phobius"/>
    </source>
</evidence>
<proteinExistence type="predicted"/>
<dbReference type="InParanoid" id="A0A163J2A1"/>
<feature type="region of interest" description="Disordered" evidence="1">
    <location>
        <begin position="120"/>
        <end position="158"/>
    </location>
</feature>
<keyword evidence="2" id="KW-0812">Transmembrane</keyword>
<protein>
    <submittedName>
        <fullName evidence="3">Uncharacterized protein</fullName>
    </submittedName>
</protein>
<evidence type="ECO:0000313" key="3">
    <source>
        <dbReference type="EMBL" id="SAL96724.1"/>
    </source>
</evidence>
<accession>A0A163J2A1</accession>
<name>A0A163J2A1_ABSGL</name>
<dbReference type="OrthoDB" id="10542921at2759"/>
<dbReference type="EMBL" id="LT551165">
    <property type="protein sequence ID" value="SAL96724.1"/>
    <property type="molecule type" value="Genomic_DNA"/>
</dbReference>
<gene>
    <name evidence="3" type="primary">ABSGL_02140.1 scaffold 2596</name>
</gene>
<feature type="transmembrane region" description="Helical" evidence="2">
    <location>
        <begin position="7"/>
        <end position="30"/>
    </location>
</feature>
<keyword evidence="2" id="KW-1133">Transmembrane helix</keyword>
<evidence type="ECO:0000256" key="1">
    <source>
        <dbReference type="SAM" id="MobiDB-lite"/>
    </source>
</evidence>
<evidence type="ECO:0000313" key="4">
    <source>
        <dbReference type="Proteomes" id="UP000078561"/>
    </source>
</evidence>
<organism evidence="3">
    <name type="scientific">Absidia glauca</name>
    <name type="common">Pin mould</name>
    <dbReference type="NCBI Taxonomy" id="4829"/>
    <lineage>
        <taxon>Eukaryota</taxon>
        <taxon>Fungi</taxon>
        <taxon>Fungi incertae sedis</taxon>
        <taxon>Mucoromycota</taxon>
        <taxon>Mucoromycotina</taxon>
        <taxon>Mucoromycetes</taxon>
        <taxon>Mucorales</taxon>
        <taxon>Cunninghamellaceae</taxon>
        <taxon>Absidia</taxon>
    </lineage>
</organism>
<dbReference type="AlphaFoldDB" id="A0A163J2A1"/>
<feature type="compositionally biased region" description="Polar residues" evidence="1">
    <location>
        <begin position="147"/>
        <end position="158"/>
    </location>
</feature>
<keyword evidence="2" id="KW-0472">Membrane</keyword>
<feature type="compositionally biased region" description="Low complexity" evidence="1">
    <location>
        <begin position="131"/>
        <end position="142"/>
    </location>
</feature>
<dbReference type="Proteomes" id="UP000078561">
    <property type="component" value="Unassembled WGS sequence"/>
</dbReference>
<keyword evidence="4" id="KW-1185">Reference proteome</keyword>
<sequence length="158" mass="18099">MMITETWQWWLIALGVIVLLSALWYGYYYWTHHPSTDPSIQHCDPPSAVVVEIDEKLTRPNSARCSPSPDPSAYVTNLSAPPPQFFLDQKRWTANKSISPPSLERQQHLTRENHRFLSLSPFLGHPPTPSPVSTVQTRTPSPGFTRWASSWSTWKRET</sequence>
<reference evidence="3" key="1">
    <citation type="submission" date="2016-04" db="EMBL/GenBank/DDBJ databases">
        <authorList>
            <person name="Evans L.H."/>
            <person name="Alamgir A."/>
            <person name="Owens N."/>
            <person name="Weber N.D."/>
            <person name="Virtaneva K."/>
            <person name="Barbian K."/>
            <person name="Babar A."/>
            <person name="Rosenke K."/>
        </authorList>
    </citation>
    <scope>NUCLEOTIDE SEQUENCE [LARGE SCALE GENOMIC DNA]</scope>
    <source>
        <strain evidence="3">CBS 101.48</strain>
    </source>
</reference>